<dbReference type="AlphaFoldDB" id="D7FL17"/>
<protein>
    <submittedName>
        <fullName evidence="1">Uncharacterized protein</fullName>
    </submittedName>
</protein>
<sequence length="52" mass="5742">MDRGHDLGGLRSELLLPKSFECGISVDKMGITVRAACGKLDKLENLIVEQHF</sequence>
<dbReference type="InParanoid" id="D7FL17"/>
<gene>
    <name evidence="1" type="ORF">Esi_1505_0001</name>
</gene>
<dbReference type="Proteomes" id="UP000002630">
    <property type="component" value="Unassembled WGS sequence"/>
</dbReference>
<reference evidence="1 2" key="1">
    <citation type="journal article" date="2010" name="Nature">
        <title>The Ectocarpus genome and the independent evolution of multicellularity in brown algae.</title>
        <authorList>
            <person name="Cock J.M."/>
            <person name="Sterck L."/>
            <person name="Rouze P."/>
            <person name="Scornet D."/>
            <person name="Allen A.E."/>
            <person name="Amoutzias G."/>
            <person name="Anthouard V."/>
            <person name="Artiguenave F."/>
            <person name="Aury J.M."/>
            <person name="Badger J.H."/>
            <person name="Beszteri B."/>
            <person name="Billiau K."/>
            <person name="Bonnet E."/>
            <person name="Bothwell J.H."/>
            <person name="Bowler C."/>
            <person name="Boyen C."/>
            <person name="Brownlee C."/>
            <person name="Carrano C.J."/>
            <person name="Charrier B."/>
            <person name="Cho G.Y."/>
            <person name="Coelho S.M."/>
            <person name="Collen J."/>
            <person name="Corre E."/>
            <person name="Da Silva C."/>
            <person name="Delage L."/>
            <person name="Delaroque N."/>
            <person name="Dittami S.M."/>
            <person name="Doulbeau S."/>
            <person name="Elias M."/>
            <person name="Farnham G."/>
            <person name="Gachon C.M."/>
            <person name="Gschloessl B."/>
            <person name="Heesch S."/>
            <person name="Jabbari K."/>
            <person name="Jubin C."/>
            <person name="Kawai H."/>
            <person name="Kimura K."/>
            <person name="Kloareg B."/>
            <person name="Kupper F.C."/>
            <person name="Lang D."/>
            <person name="Le Bail A."/>
            <person name="Leblanc C."/>
            <person name="Lerouge P."/>
            <person name="Lohr M."/>
            <person name="Lopez P.J."/>
            <person name="Martens C."/>
            <person name="Maumus F."/>
            <person name="Michel G."/>
            <person name="Miranda-Saavedra D."/>
            <person name="Morales J."/>
            <person name="Moreau H."/>
            <person name="Motomura T."/>
            <person name="Nagasato C."/>
            <person name="Napoli C.A."/>
            <person name="Nelson D.R."/>
            <person name="Nyvall-Collen P."/>
            <person name="Peters A.F."/>
            <person name="Pommier C."/>
            <person name="Potin P."/>
            <person name="Poulain J."/>
            <person name="Quesneville H."/>
            <person name="Read B."/>
            <person name="Rensing S.A."/>
            <person name="Ritter A."/>
            <person name="Rousvoal S."/>
            <person name="Samanta M."/>
            <person name="Samson G."/>
            <person name="Schroeder D.C."/>
            <person name="Segurens B."/>
            <person name="Strittmatter M."/>
            <person name="Tonon T."/>
            <person name="Tregear J.W."/>
            <person name="Valentin K."/>
            <person name="von Dassow P."/>
            <person name="Yamagishi T."/>
            <person name="Van de Peer Y."/>
            <person name="Wincker P."/>
        </authorList>
    </citation>
    <scope>NUCLEOTIDE SEQUENCE [LARGE SCALE GENOMIC DNA]</scope>
    <source>
        <strain evidence="2">Ec32 / CCAP1310/4</strain>
    </source>
</reference>
<evidence type="ECO:0000313" key="2">
    <source>
        <dbReference type="Proteomes" id="UP000002630"/>
    </source>
</evidence>
<accession>D7FL17</accession>
<keyword evidence="2" id="KW-1185">Reference proteome</keyword>
<proteinExistence type="predicted"/>
<evidence type="ECO:0000313" key="1">
    <source>
        <dbReference type="EMBL" id="CBJ34214.1"/>
    </source>
</evidence>
<name>D7FL17_ECTSI</name>
<dbReference type="EMBL" id="FN649760">
    <property type="protein sequence ID" value="CBJ34214.1"/>
    <property type="molecule type" value="Genomic_DNA"/>
</dbReference>
<organism evidence="1 2">
    <name type="scientific">Ectocarpus siliculosus</name>
    <name type="common">Brown alga</name>
    <name type="synonym">Conferva siliculosa</name>
    <dbReference type="NCBI Taxonomy" id="2880"/>
    <lineage>
        <taxon>Eukaryota</taxon>
        <taxon>Sar</taxon>
        <taxon>Stramenopiles</taxon>
        <taxon>Ochrophyta</taxon>
        <taxon>PX clade</taxon>
        <taxon>Phaeophyceae</taxon>
        <taxon>Ectocarpales</taxon>
        <taxon>Ectocarpaceae</taxon>
        <taxon>Ectocarpus</taxon>
    </lineage>
</organism>